<protein>
    <recommendedName>
        <fullName evidence="3">Transposase-associated domain-containing protein</fullName>
    </recommendedName>
</protein>
<accession>A0AAD5JCA3</accession>
<dbReference type="InterPro" id="IPR004242">
    <property type="entry name" value="Transposase_21"/>
</dbReference>
<dbReference type="PANTHER" id="PTHR10775">
    <property type="entry name" value="OS08G0208400 PROTEIN"/>
    <property type="match status" value="1"/>
</dbReference>
<proteinExistence type="predicted"/>
<dbReference type="Pfam" id="PF02992">
    <property type="entry name" value="Transposase_21"/>
    <property type="match status" value="1"/>
</dbReference>
<reference evidence="1" key="1">
    <citation type="journal article" date="2022" name="Plant J.">
        <title>Strategies of tolerance reflected in two North American maple genomes.</title>
        <authorList>
            <person name="McEvoy S.L."/>
            <person name="Sezen U.U."/>
            <person name="Trouern-Trend A."/>
            <person name="McMahon S.M."/>
            <person name="Schaberg P.G."/>
            <person name="Yang J."/>
            <person name="Wegrzyn J.L."/>
            <person name="Swenson N.G."/>
        </authorList>
    </citation>
    <scope>NUCLEOTIDE SEQUENCE</scope>
    <source>
        <strain evidence="1">91603</strain>
    </source>
</reference>
<dbReference type="AlphaFoldDB" id="A0AAD5JCA3"/>
<evidence type="ECO:0008006" key="3">
    <source>
        <dbReference type="Google" id="ProtNLM"/>
    </source>
</evidence>
<comment type="caution">
    <text evidence="1">The sequence shown here is derived from an EMBL/GenBank/DDBJ whole genome shotgun (WGS) entry which is preliminary data.</text>
</comment>
<evidence type="ECO:0000313" key="2">
    <source>
        <dbReference type="Proteomes" id="UP001064489"/>
    </source>
</evidence>
<dbReference type="Proteomes" id="UP001064489">
    <property type="component" value="Chromosome 1"/>
</dbReference>
<dbReference type="EMBL" id="JAJSOW010000003">
    <property type="protein sequence ID" value="KAI9194235.1"/>
    <property type="molecule type" value="Genomic_DNA"/>
</dbReference>
<organism evidence="1 2">
    <name type="scientific">Acer negundo</name>
    <name type="common">Box elder</name>
    <dbReference type="NCBI Taxonomy" id="4023"/>
    <lineage>
        <taxon>Eukaryota</taxon>
        <taxon>Viridiplantae</taxon>
        <taxon>Streptophyta</taxon>
        <taxon>Embryophyta</taxon>
        <taxon>Tracheophyta</taxon>
        <taxon>Spermatophyta</taxon>
        <taxon>Magnoliopsida</taxon>
        <taxon>eudicotyledons</taxon>
        <taxon>Gunneridae</taxon>
        <taxon>Pentapetalae</taxon>
        <taxon>rosids</taxon>
        <taxon>malvids</taxon>
        <taxon>Sapindales</taxon>
        <taxon>Sapindaceae</taxon>
        <taxon>Hippocastanoideae</taxon>
        <taxon>Acereae</taxon>
        <taxon>Acer</taxon>
    </lineage>
</organism>
<reference evidence="1" key="2">
    <citation type="submission" date="2023-02" db="EMBL/GenBank/DDBJ databases">
        <authorList>
            <person name="Swenson N.G."/>
            <person name="Wegrzyn J.L."/>
            <person name="Mcevoy S.L."/>
        </authorList>
    </citation>
    <scope>NUCLEOTIDE SEQUENCE</scope>
    <source>
        <strain evidence="1">91603</strain>
        <tissue evidence="1">Leaf</tissue>
    </source>
</reference>
<sequence>MRSHNMPTIKAHSREYGFSQSYGTWIFHGEQIDHTNENLNEETDDLGDNEGENDDGDDYIGMLNDTLGLNDRNVDMGLGESINDSNNDLSDGDGDKFNDLFVVATQELYAGCTNFSVLSFIVKLMHIKVLNHWSNKSFDLLLQFLKDVLPEGSNISLSHYNANKMLRDLGLGYESTHACKHDCALFWKEHVGANKCSSCNESRYQIDDGKVLVPYNLSPWKCMKTQFLMMSLLIPDPQAPGKNIDVYLRPLIDELKELWDHGVNTYDVCGGETFRLRACIMWTINDFPVYANLSGWSTKGYKVCPVYNGDSSS</sequence>
<dbReference type="PANTHER" id="PTHR10775:SF185">
    <property type="entry name" value="OS08G0208400 PROTEIN"/>
    <property type="match status" value="1"/>
</dbReference>
<keyword evidence="2" id="KW-1185">Reference proteome</keyword>
<gene>
    <name evidence="1" type="ORF">LWI28_004295</name>
</gene>
<evidence type="ECO:0000313" key="1">
    <source>
        <dbReference type="EMBL" id="KAI9194235.1"/>
    </source>
</evidence>
<name>A0AAD5JCA3_ACENE</name>